<organism evidence="1 2">
    <name type="scientific">Solanum bulbocastanum</name>
    <name type="common">Wild potato</name>
    <dbReference type="NCBI Taxonomy" id="147425"/>
    <lineage>
        <taxon>Eukaryota</taxon>
        <taxon>Viridiplantae</taxon>
        <taxon>Streptophyta</taxon>
        <taxon>Embryophyta</taxon>
        <taxon>Tracheophyta</taxon>
        <taxon>Spermatophyta</taxon>
        <taxon>Magnoliopsida</taxon>
        <taxon>eudicotyledons</taxon>
        <taxon>Gunneridae</taxon>
        <taxon>Pentapetalae</taxon>
        <taxon>asterids</taxon>
        <taxon>lamiids</taxon>
        <taxon>Solanales</taxon>
        <taxon>Solanaceae</taxon>
        <taxon>Solanoideae</taxon>
        <taxon>Solaneae</taxon>
        <taxon>Solanum</taxon>
    </lineage>
</organism>
<sequence length="101" mass="11788">MDVILVEKDIDPKVEVTTRYRHLCHTFVKFQVKLQNPKRVRNELVVKGANKVIAKLKDINKRNESFDKSPSSNTTQNEPSEIVYIDNKVDWAKKKETNLSF</sequence>
<proteinExistence type="predicted"/>
<accession>A0AAN8TQK6</accession>
<evidence type="ECO:0000313" key="1">
    <source>
        <dbReference type="EMBL" id="KAK6789781.1"/>
    </source>
</evidence>
<dbReference type="EMBL" id="JBANQN010000005">
    <property type="protein sequence ID" value="KAK6789781.1"/>
    <property type="molecule type" value="Genomic_DNA"/>
</dbReference>
<comment type="caution">
    <text evidence="1">The sequence shown here is derived from an EMBL/GenBank/DDBJ whole genome shotgun (WGS) entry which is preliminary data.</text>
</comment>
<reference evidence="1 2" key="1">
    <citation type="submission" date="2024-02" db="EMBL/GenBank/DDBJ databases">
        <title>de novo genome assembly of Solanum bulbocastanum strain 11H21.</title>
        <authorList>
            <person name="Hosaka A.J."/>
        </authorList>
    </citation>
    <scope>NUCLEOTIDE SEQUENCE [LARGE SCALE GENOMIC DNA]</scope>
    <source>
        <tissue evidence="1">Young leaves</tissue>
    </source>
</reference>
<protein>
    <submittedName>
        <fullName evidence="1">Uncharacterized protein</fullName>
    </submittedName>
</protein>
<dbReference type="AlphaFoldDB" id="A0AAN8TQK6"/>
<name>A0AAN8TQK6_SOLBU</name>
<gene>
    <name evidence="1" type="ORF">RDI58_013581</name>
</gene>
<evidence type="ECO:0000313" key="2">
    <source>
        <dbReference type="Proteomes" id="UP001371456"/>
    </source>
</evidence>
<dbReference type="Proteomes" id="UP001371456">
    <property type="component" value="Unassembled WGS sequence"/>
</dbReference>
<keyword evidence="2" id="KW-1185">Reference proteome</keyword>